<dbReference type="InterPro" id="IPR000089">
    <property type="entry name" value="Biotin_lipoyl"/>
</dbReference>
<evidence type="ECO:0000313" key="13">
    <source>
        <dbReference type="Proteomes" id="UP000014064"/>
    </source>
</evidence>
<keyword evidence="8 10" id="KW-0472">Membrane</keyword>
<feature type="modified residue" description="N6-lipoyllysine" evidence="9">
    <location>
        <position position="297"/>
    </location>
</feature>
<dbReference type="EMBL" id="KE007224">
    <property type="protein sequence ID" value="EOR04801.1"/>
    <property type="molecule type" value="Genomic_DNA"/>
</dbReference>
<keyword evidence="7 10" id="KW-1133">Transmembrane helix</keyword>
<dbReference type="PANTHER" id="PTHR11715">
    <property type="entry name" value="GLYCINE CLEAVAGE SYSTEM H PROTEIN"/>
    <property type="match status" value="1"/>
</dbReference>
<evidence type="ECO:0000313" key="12">
    <source>
        <dbReference type="EMBL" id="EOR04801.1"/>
    </source>
</evidence>
<dbReference type="NCBIfam" id="NF002270">
    <property type="entry name" value="PRK01202.1"/>
    <property type="match status" value="1"/>
</dbReference>
<evidence type="ECO:0000256" key="4">
    <source>
        <dbReference type="ARBA" id="ARBA00022692"/>
    </source>
</evidence>
<evidence type="ECO:0000256" key="2">
    <source>
        <dbReference type="ARBA" id="ARBA00004127"/>
    </source>
</evidence>
<keyword evidence="4 10" id="KW-0812">Transmembrane</keyword>
<dbReference type="Proteomes" id="UP000014064">
    <property type="component" value="Unassembled WGS sequence"/>
</dbReference>
<dbReference type="InterPro" id="IPR003016">
    <property type="entry name" value="2-oxoA_DH_lipoyl-BS"/>
</dbReference>
<dbReference type="SUPFAM" id="SSF51230">
    <property type="entry name" value="Single hybrid motif"/>
    <property type="match status" value="1"/>
</dbReference>
<dbReference type="GO" id="GO:0019464">
    <property type="term" value="P:glycine decarboxylation via glycine cleavage system"/>
    <property type="evidence" value="ECO:0007669"/>
    <property type="project" value="InterPro"/>
</dbReference>
<keyword evidence="5 9" id="KW-0450">Lipoyl</keyword>
<dbReference type="InterPro" id="IPR011053">
    <property type="entry name" value="Single_hybrid_motif"/>
</dbReference>
<comment type="subcellular location">
    <subcellularLocation>
        <location evidence="2">Endomembrane system</location>
        <topology evidence="2">Multi-pass membrane protein</topology>
    </subcellularLocation>
</comment>
<keyword evidence="13" id="KW-1185">Reference proteome</keyword>
<accession>R9AXJ5</accession>
<feature type="transmembrane region" description="Helical" evidence="10">
    <location>
        <begin position="121"/>
        <end position="139"/>
    </location>
</feature>
<feature type="transmembrane region" description="Helical" evidence="10">
    <location>
        <begin position="7"/>
        <end position="24"/>
    </location>
</feature>
<dbReference type="InterPro" id="IPR017453">
    <property type="entry name" value="GCV_H_sub"/>
</dbReference>
<feature type="transmembrane region" description="Helical" evidence="10">
    <location>
        <begin position="151"/>
        <end position="170"/>
    </location>
</feature>
<feature type="transmembrane region" description="Helical" evidence="10">
    <location>
        <begin position="44"/>
        <end position="65"/>
    </location>
</feature>
<dbReference type="Gene3D" id="2.40.50.100">
    <property type="match status" value="1"/>
</dbReference>
<dbReference type="CDD" id="cd06848">
    <property type="entry name" value="GCS_H"/>
    <property type="match status" value="1"/>
</dbReference>
<comment type="similarity">
    <text evidence="3">Belongs to the GcvH family.</text>
</comment>
<dbReference type="PROSITE" id="PS00189">
    <property type="entry name" value="LIPOYL"/>
    <property type="match status" value="1"/>
</dbReference>
<dbReference type="GO" id="GO:0005960">
    <property type="term" value="C:glycine cleavage complex"/>
    <property type="evidence" value="ECO:0007669"/>
    <property type="project" value="InterPro"/>
</dbReference>
<dbReference type="GO" id="GO:0016020">
    <property type="term" value="C:membrane"/>
    <property type="evidence" value="ECO:0007669"/>
    <property type="project" value="InterPro"/>
</dbReference>
<dbReference type="RefSeq" id="XP_009265818.1">
    <property type="nucleotide sequence ID" value="XM_009267543.1"/>
</dbReference>
<dbReference type="Pfam" id="PF01597">
    <property type="entry name" value="GCV_H"/>
    <property type="match status" value="1"/>
</dbReference>
<name>R9AXJ5_WALI9</name>
<feature type="transmembrane region" description="Helical" evidence="10">
    <location>
        <begin position="77"/>
        <end position="101"/>
    </location>
</feature>
<evidence type="ECO:0000256" key="9">
    <source>
        <dbReference type="PIRSR" id="PIRSR617453-50"/>
    </source>
</evidence>
<protein>
    <recommendedName>
        <fullName evidence="11">Lipoyl-binding domain-containing protein</fullName>
    </recommendedName>
</protein>
<sequence length="363" mass="40546">MSLRARAGIIAFSSLSFGLIWYGDHKLTELGISEWMAAQNISKSMFLTIFAGVWGSMLTHLSIIVDQVCMTAATKRIARTLTVVVLPANITITMIYWPLYLFFRHLIAQSSDFKMPLVTDMMVHLLPGATLLIYTLFFEDSKRAKMFGRDLCKYVLTALGYILWIEYKAYENHDKIMRYPYPFLNVTGSAGRLLEVNESITSTIMFSALKTIPRVNSIGRIGLRSTATSFAAFRGITTKRFTKQHEYVTYDTDSNIGTVGITSHAQNSLGDVVFVELPTVGSVVKQSEQIGAVESVKAASDIYAPLAGDVEAVNEELNERPNLLNKSPEDEGWLCKLRVTAPEQLEALLNEDSYKAFTESLEE</sequence>
<evidence type="ECO:0000256" key="3">
    <source>
        <dbReference type="ARBA" id="ARBA00009249"/>
    </source>
</evidence>
<evidence type="ECO:0000256" key="6">
    <source>
        <dbReference type="ARBA" id="ARBA00022946"/>
    </source>
</evidence>
<feature type="domain" description="Lipoyl-binding" evidence="11">
    <location>
        <begin position="256"/>
        <end position="338"/>
    </location>
</feature>
<dbReference type="GO" id="GO:0005739">
    <property type="term" value="C:mitochondrion"/>
    <property type="evidence" value="ECO:0007669"/>
    <property type="project" value="TreeGrafter"/>
</dbReference>
<dbReference type="OrthoDB" id="10264154at2759"/>
<evidence type="ECO:0000256" key="5">
    <source>
        <dbReference type="ARBA" id="ARBA00022823"/>
    </source>
</evidence>
<dbReference type="NCBIfam" id="TIGR00527">
    <property type="entry name" value="gcvH"/>
    <property type="match status" value="1"/>
</dbReference>
<proteinExistence type="inferred from homology"/>
<keyword evidence="6" id="KW-0809">Transit peptide</keyword>
<dbReference type="HAMAP" id="MF_00272">
    <property type="entry name" value="GcvH"/>
    <property type="match status" value="1"/>
</dbReference>
<reference evidence="13" key="1">
    <citation type="journal article" date="2013" name="BMC Genomics">
        <title>Genome and transcriptome sequencing of the halophilic fungus Wallemia ichthyophaga: haloadaptations present and absent.</title>
        <authorList>
            <person name="Zajc J."/>
            <person name="Liu Y."/>
            <person name="Dai W."/>
            <person name="Yang Z."/>
            <person name="Hu J."/>
            <person name="Gostincar C."/>
            <person name="Gunde-Cimerman N."/>
        </authorList>
    </citation>
    <scope>NUCLEOTIDE SEQUENCE [LARGE SCALE GENOMIC DNA]</scope>
    <source>
        <strain evidence="13">EXF-994 / CBS 113033</strain>
    </source>
</reference>
<gene>
    <name evidence="12" type="ORF">J056_000145</name>
</gene>
<dbReference type="Pfam" id="PF04750">
    <property type="entry name" value="Far-17a_AIG1"/>
    <property type="match status" value="1"/>
</dbReference>
<dbReference type="STRING" id="1299270.R9AXJ5"/>
<dbReference type="GO" id="GO:0009249">
    <property type="term" value="P:protein lipoylation"/>
    <property type="evidence" value="ECO:0007669"/>
    <property type="project" value="TreeGrafter"/>
</dbReference>
<evidence type="ECO:0000259" key="11">
    <source>
        <dbReference type="PROSITE" id="PS50968"/>
    </source>
</evidence>
<dbReference type="eggNOG" id="KOG3373">
    <property type="taxonomic scope" value="Eukaryota"/>
</dbReference>
<organism evidence="12 13">
    <name type="scientific">Wallemia ichthyophaga (strain EXF-994 / CBS 113033)</name>
    <dbReference type="NCBI Taxonomy" id="1299270"/>
    <lineage>
        <taxon>Eukaryota</taxon>
        <taxon>Fungi</taxon>
        <taxon>Dikarya</taxon>
        <taxon>Basidiomycota</taxon>
        <taxon>Wallemiomycotina</taxon>
        <taxon>Wallemiomycetes</taxon>
        <taxon>Wallemiales</taxon>
        <taxon>Wallemiaceae</taxon>
        <taxon>Wallemia</taxon>
    </lineage>
</organism>
<dbReference type="PROSITE" id="PS50968">
    <property type="entry name" value="BIOTINYL_LIPOYL"/>
    <property type="match status" value="1"/>
</dbReference>
<evidence type="ECO:0000256" key="1">
    <source>
        <dbReference type="ARBA" id="ARBA00001938"/>
    </source>
</evidence>
<comment type="cofactor">
    <cofactor evidence="1">
        <name>(R)-lipoate</name>
        <dbReference type="ChEBI" id="CHEBI:83088"/>
    </cofactor>
</comment>
<dbReference type="HOGENOM" id="CLU_763336_0_0_1"/>
<dbReference type="AlphaFoldDB" id="R9AXJ5"/>
<dbReference type="InterPro" id="IPR006838">
    <property type="entry name" value="ADTRP_AIG1"/>
</dbReference>
<dbReference type="InterPro" id="IPR002930">
    <property type="entry name" value="GCV_H"/>
</dbReference>
<evidence type="ECO:0000256" key="7">
    <source>
        <dbReference type="ARBA" id="ARBA00022989"/>
    </source>
</evidence>
<dbReference type="PANTHER" id="PTHR11715:SF3">
    <property type="entry name" value="GLYCINE CLEAVAGE SYSTEM H PROTEIN-RELATED"/>
    <property type="match status" value="1"/>
</dbReference>
<evidence type="ECO:0000256" key="10">
    <source>
        <dbReference type="SAM" id="Phobius"/>
    </source>
</evidence>
<dbReference type="GeneID" id="20373097"/>
<evidence type="ECO:0000256" key="8">
    <source>
        <dbReference type="ARBA" id="ARBA00023136"/>
    </source>
</evidence>
<dbReference type="InterPro" id="IPR033753">
    <property type="entry name" value="GCV_H/Fam206"/>
</dbReference>
<dbReference type="GO" id="GO:0012505">
    <property type="term" value="C:endomembrane system"/>
    <property type="evidence" value="ECO:0007669"/>
    <property type="project" value="UniProtKB-SubCell"/>
</dbReference>
<dbReference type="KEGG" id="wic:J056_000145"/>